<feature type="compositionally biased region" description="Polar residues" evidence="2">
    <location>
        <begin position="1"/>
        <end position="10"/>
    </location>
</feature>
<dbReference type="EMBL" id="JAADYS010001148">
    <property type="protein sequence ID" value="KAF4464737.1"/>
    <property type="molecule type" value="Genomic_DNA"/>
</dbReference>
<organism evidence="3 4">
    <name type="scientific">Fusarium albosuccineum</name>
    <dbReference type="NCBI Taxonomy" id="1237068"/>
    <lineage>
        <taxon>Eukaryota</taxon>
        <taxon>Fungi</taxon>
        <taxon>Dikarya</taxon>
        <taxon>Ascomycota</taxon>
        <taxon>Pezizomycotina</taxon>
        <taxon>Sordariomycetes</taxon>
        <taxon>Hypocreomycetidae</taxon>
        <taxon>Hypocreales</taxon>
        <taxon>Nectriaceae</taxon>
        <taxon>Fusarium</taxon>
        <taxon>Fusarium decemcellulare species complex</taxon>
    </lineage>
</organism>
<feature type="region of interest" description="Disordered" evidence="2">
    <location>
        <begin position="368"/>
        <end position="416"/>
    </location>
</feature>
<reference evidence="3 4" key="1">
    <citation type="submission" date="2020-01" db="EMBL/GenBank/DDBJ databases">
        <title>Identification and distribution of gene clusters putatively required for synthesis of sphingolipid metabolism inhibitors in phylogenetically diverse species of the filamentous fungus Fusarium.</title>
        <authorList>
            <person name="Kim H.-S."/>
            <person name="Busman M."/>
            <person name="Brown D.W."/>
            <person name="Divon H."/>
            <person name="Uhlig S."/>
            <person name="Proctor R.H."/>
        </authorList>
    </citation>
    <scope>NUCLEOTIDE SEQUENCE [LARGE SCALE GENOMIC DNA]</scope>
    <source>
        <strain evidence="3 4">NRRL 20459</strain>
    </source>
</reference>
<keyword evidence="1" id="KW-0175">Coiled coil</keyword>
<comment type="caution">
    <text evidence="3">The sequence shown here is derived from an EMBL/GenBank/DDBJ whole genome shotgun (WGS) entry which is preliminary data.</text>
</comment>
<gene>
    <name evidence="3" type="ORF">FALBO_8424</name>
</gene>
<feature type="compositionally biased region" description="Basic and acidic residues" evidence="2">
    <location>
        <begin position="381"/>
        <end position="410"/>
    </location>
</feature>
<keyword evidence="4" id="KW-1185">Reference proteome</keyword>
<protein>
    <submittedName>
        <fullName evidence="3">Uncharacterized protein</fullName>
    </submittedName>
</protein>
<evidence type="ECO:0000313" key="3">
    <source>
        <dbReference type="EMBL" id="KAF4464737.1"/>
    </source>
</evidence>
<feature type="coiled-coil region" evidence="1">
    <location>
        <begin position="71"/>
        <end position="133"/>
    </location>
</feature>
<name>A0A8H4L8B3_9HYPO</name>
<dbReference type="OrthoDB" id="5094144at2759"/>
<accession>A0A8H4L8B3</accession>
<feature type="region of interest" description="Disordered" evidence="2">
    <location>
        <begin position="1"/>
        <end position="20"/>
    </location>
</feature>
<evidence type="ECO:0000256" key="2">
    <source>
        <dbReference type="SAM" id="MobiDB-lite"/>
    </source>
</evidence>
<dbReference type="AlphaFoldDB" id="A0A8H4L8B3"/>
<evidence type="ECO:0000256" key="1">
    <source>
        <dbReference type="SAM" id="Coils"/>
    </source>
</evidence>
<dbReference type="Proteomes" id="UP000554235">
    <property type="component" value="Unassembled WGS sequence"/>
</dbReference>
<evidence type="ECO:0000313" key="4">
    <source>
        <dbReference type="Proteomes" id="UP000554235"/>
    </source>
</evidence>
<sequence length="416" mass="47676">MSSSKLTLTHNPRRKRDEGADEVIRKLEDYKKGNLTPRSQKLCDDLLKRAEKAQDSGDADDGLLSSSFAYFEAKQKQVEEAKRGRESAECEMASVQESLKSAEAKLESAEAELKEANKKEQDAKMALQDYELMFEFGDWFAGVLSRVRKTEDDVRCEQHAIIKKEYQHKNKVAKAEAEAKAKAEAKARGVAYRGPVDFEKVEPQAQAKAETEWHALEVRQVTDTHQWVKAEQAAVEDWRNNCGDESTVPTPDTPFLDRIELMCEKAGVTRSMCLQWIRHYSERNEISHNPPPRIRDYRKTIEKDGKVVRVEADKAEDTIDWVSMKATIDEHRADIEGRFEEGKLDKEKRDFYIELIDTYWRFLSEESDEAGNPVPTAYAKKAADDLKGKAEAKDPPETYRRPYKKGKWDDISGETD</sequence>
<proteinExistence type="predicted"/>